<evidence type="ECO:0000313" key="3">
    <source>
        <dbReference type="Proteomes" id="UP000006860"/>
    </source>
</evidence>
<dbReference type="EMBL" id="CP002546">
    <property type="protein sequence ID" value="ADY58989.1"/>
    <property type="molecule type" value="Genomic_DNA"/>
</dbReference>
<evidence type="ECO:0008006" key="4">
    <source>
        <dbReference type="Google" id="ProtNLM"/>
    </source>
</evidence>
<dbReference type="Proteomes" id="UP000006860">
    <property type="component" value="Chromosome"/>
</dbReference>
<gene>
    <name evidence="2" type="ordered locus">Plabr_1377</name>
</gene>
<reference evidence="3" key="1">
    <citation type="submission" date="2011-02" db="EMBL/GenBank/DDBJ databases">
        <title>The complete genome of Planctomyces brasiliensis DSM 5305.</title>
        <authorList>
            <person name="Lucas S."/>
            <person name="Copeland A."/>
            <person name="Lapidus A."/>
            <person name="Bruce D."/>
            <person name="Goodwin L."/>
            <person name="Pitluck S."/>
            <person name="Kyrpides N."/>
            <person name="Mavromatis K."/>
            <person name="Pagani I."/>
            <person name="Ivanova N."/>
            <person name="Ovchinnikova G."/>
            <person name="Lu M."/>
            <person name="Detter J.C."/>
            <person name="Han C."/>
            <person name="Land M."/>
            <person name="Hauser L."/>
            <person name="Markowitz V."/>
            <person name="Cheng J.-F."/>
            <person name="Hugenholtz P."/>
            <person name="Woyke T."/>
            <person name="Wu D."/>
            <person name="Tindall B."/>
            <person name="Pomrenke H.G."/>
            <person name="Brambilla E."/>
            <person name="Klenk H.-P."/>
            <person name="Eisen J.A."/>
        </authorList>
    </citation>
    <scope>NUCLEOTIDE SEQUENCE [LARGE SCALE GENOMIC DNA]</scope>
    <source>
        <strain evidence="3">ATCC 49424 / DSM 5305 / JCM 21570 / NBRC 103401 / IFAM 1448</strain>
    </source>
</reference>
<dbReference type="RefSeq" id="WP_013627719.1">
    <property type="nucleotide sequence ID" value="NC_015174.1"/>
</dbReference>
<dbReference type="AlphaFoldDB" id="F0SPN0"/>
<dbReference type="KEGG" id="pbs:Plabr_1377"/>
<keyword evidence="3" id="KW-1185">Reference proteome</keyword>
<dbReference type="OrthoDB" id="208320at2"/>
<dbReference type="eggNOG" id="ENOG5032RI4">
    <property type="taxonomic scope" value="Bacteria"/>
</dbReference>
<name>F0SPN0_RUBBR</name>
<feature type="region of interest" description="Disordered" evidence="1">
    <location>
        <begin position="819"/>
        <end position="846"/>
    </location>
</feature>
<evidence type="ECO:0000256" key="1">
    <source>
        <dbReference type="SAM" id="MobiDB-lite"/>
    </source>
</evidence>
<evidence type="ECO:0000313" key="2">
    <source>
        <dbReference type="EMBL" id="ADY58989.1"/>
    </source>
</evidence>
<dbReference type="STRING" id="756272.Plabr_1377"/>
<dbReference type="HOGENOM" id="CLU_298747_0_0_0"/>
<protein>
    <recommendedName>
        <fullName evidence="4">Organic solvent tolerance-like N-terminal domain-containing protein</fullName>
    </recommendedName>
</protein>
<organism evidence="2 3">
    <name type="scientific">Rubinisphaera brasiliensis (strain ATCC 49424 / DSM 5305 / JCM 21570 / IAM 15109 / NBRC 103401 / IFAM 1448)</name>
    <name type="common">Planctomyces brasiliensis</name>
    <dbReference type="NCBI Taxonomy" id="756272"/>
    <lineage>
        <taxon>Bacteria</taxon>
        <taxon>Pseudomonadati</taxon>
        <taxon>Planctomycetota</taxon>
        <taxon>Planctomycetia</taxon>
        <taxon>Planctomycetales</taxon>
        <taxon>Planctomycetaceae</taxon>
        <taxon>Rubinisphaera</taxon>
    </lineage>
</organism>
<feature type="compositionally biased region" description="Basic and acidic residues" evidence="1">
    <location>
        <begin position="833"/>
        <end position="844"/>
    </location>
</feature>
<sequence length="1005" mass="112550">MSKRYLSTFVSLLVVLGLQMAYSTLSAQFLSREQLVRHERQILEPSTTQPTGPRVSHEAALKHLPDAPWAVGSRVKIHSDGLHIFFNERAQENSNTEIRVSPVAMVWGGRLDEQKPGEEPKEPVVILAESAIFQFDQPVELSEIRTHLIRQIVLSGQVMIRGENDLRIVGRNFTFARASQHLFSEHPLQFRMQNHRGFARNIQLNLDMLDGGAHADNPRVQGIREVVIRDHLELHLQPENQPPALITCEDRFQYRLEEQQAMLMGDVFLHRTDEEGLVDELSCDLLTLQFAEELKEGAVATADKTVDQPVNGVAEIDPANDQSSVAGFDLKSNTLSLVSLRAEGERVDIRSEKSDLRALGQQIDYNLQQRVLKVRHQKAVQVRYQGADLITPSLEVRLDEQDQPIFARCAGPGQLRYLDKEAPQDAGNQAMLAEAQWRDALVMEPDPSVGPEHQRVTLSGLARLSSPRHKAGLIAQTLQIWVDQSAAPKDKPSTLGGTANIPAGVRVKKAKAEGEVAVASPQLEGVYESLTLHFARDTTGLIKAVEAKQPQAQPQEGAPAKEPAGIQLASAEEETAKPRMEIDARDLTLRVVHDEEFKKLHLAHVESEGELKATGHLPDEQDAIVVCGRGAEIFNDGQDQQRFRLLGTQDRFAWVQNGQIRIDGIDLFVDRTANHARVHGGGMLQFPVDTNFEGLPLGESKLMQVSWREQMKFNGKQAHFLGRVRAKIGDSVIQCEELIVTLDQTISLQKPDKSVRPKLAQIECRDRVRLEMNHYEESKLIGVRYVDVASFVINQASGDMRAQGPGKMEFWQRRTGDSKLGLPEATMSQGPDSKGKSKNEKPPEGWDYTQLTFAGEMVGNIHKRLATLKDRVNILHGPVDHPLVSFERDDRPPNSVRIYCEQLELLVKNAAKSTGEDKQPWAFEVQAQNNAEIEGDQFFARADLVTYDHESKLVVMRALENRHATLWYYETPHSPRSRYDVKMARLSPNGNILELDRTRGASASQ</sequence>
<proteinExistence type="predicted"/>
<accession>F0SPN0</accession>